<name>A0A3D8HBU7_9BACT</name>
<evidence type="ECO:0000313" key="3">
    <source>
        <dbReference type="Proteomes" id="UP000256321"/>
    </source>
</evidence>
<protein>
    <submittedName>
        <fullName evidence="2">Uncharacterized protein</fullName>
    </submittedName>
</protein>
<reference evidence="2 3" key="1">
    <citation type="submission" date="2018-07" db="EMBL/GenBank/DDBJ databases">
        <title>Parabacteroides acidifaciens nov. sp., isolated from human feces.</title>
        <authorList>
            <person name="Wang Y.J."/>
        </authorList>
    </citation>
    <scope>NUCLEOTIDE SEQUENCE [LARGE SCALE GENOMIC DNA]</scope>
    <source>
        <strain evidence="2 3">426-9</strain>
    </source>
</reference>
<gene>
    <name evidence="2" type="ORF">DWU89_14450</name>
    <name evidence="1" type="ORF">H8784_14085</name>
</gene>
<dbReference type="EMBL" id="JACRTI010000038">
    <property type="protein sequence ID" value="MBC8602844.1"/>
    <property type="molecule type" value="Genomic_DNA"/>
</dbReference>
<accession>A0A3D8HBU7</accession>
<evidence type="ECO:0000313" key="4">
    <source>
        <dbReference type="Proteomes" id="UP000629596"/>
    </source>
</evidence>
<organism evidence="2 3">
    <name type="scientific">Parabacteroides acidifaciens</name>
    <dbReference type="NCBI Taxonomy" id="2290935"/>
    <lineage>
        <taxon>Bacteria</taxon>
        <taxon>Pseudomonadati</taxon>
        <taxon>Bacteroidota</taxon>
        <taxon>Bacteroidia</taxon>
        <taxon>Bacteroidales</taxon>
        <taxon>Tannerellaceae</taxon>
        <taxon>Parabacteroides</taxon>
    </lineage>
</organism>
<dbReference type="Proteomes" id="UP000256321">
    <property type="component" value="Unassembled WGS sequence"/>
</dbReference>
<dbReference type="RefSeq" id="WP_115500336.1">
    <property type="nucleotide sequence ID" value="NZ_JACRTI010000038.1"/>
</dbReference>
<evidence type="ECO:0000313" key="1">
    <source>
        <dbReference type="EMBL" id="MBC8602844.1"/>
    </source>
</evidence>
<dbReference type="Proteomes" id="UP000629596">
    <property type="component" value="Unassembled WGS sequence"/>
</dbReference>
<reference evidence="1 4" key="2">
    <citation type="submission" date="2020-08" db="EMBL/GenBank/DDBJ databases">
        <title>Genome public.</title>
        <authorList>
            <person name="Liu C."/>
            <person name="Sun Q."/>
        </authorList>
    </citation>
    <scope>NUCLEOTIDE SEQUENCE [LARGE SCALE GENOMIC DNA]</scope>
    <source>
        <strain evidence="1 4">426_9</strain>
    </source>
</reference>
<sequence length="251" mass="29800">MASTKEKKEIYKLWGEAFPCLTAFSPTAFYMTLDIAVIGIRLMPLIGGEEYRPHFMCYPLWRENNNMNMKDGIFMQQMYNAKKMQLDVSYLANQDTIKKAIDLTGKQIGTCVQDQVSVKDIFGILKWYFSYILVQSSPILQSKVLEYEFMIALYINNPNFIDKVKTEITKISNSWDPNYFEWRHGKIEDWRQRLFDRLENRDAFLLQIQKNINDGKIAKLPRAHMIFSDRELKHLSLSKRKYFHCILNWFD</sequence>
<comment type="caution">
    <text evidence="2">The sequence shown here is derived from an EMBL/GenBank/DDBJ whole genome shotgun (WGS) entry which is preliminary data.</text>
</comment>
<keyword evidence="4" id="KW-1185">Reference proteome</keyword>
<evidence type="ECO:0000313" key="2">
    <source>
        <dbReference type="EMBL" id="RDU48465.1"/>
    </source>
</evidence>
<proteinExistence type="predicted"/>
<dbReference type="AlphaFoldDB" id="A0A3D8HBU7"/>
<dbReference type="EMBL" id="QREV01000038">
    <property type="protein sequence ID" value="RDU48465.1"/>
    <property type="molecule type" value="Genomic_DNA"/>
</dbReference>